<reference evidence="11 12" key="1">
    <citation type="journal article" date="2003" name="Genome Res.">
        <title>Genome analysis of F. nucleatum sub spp vincentii and its comparison with the genome of F. nucleatum ATCC 25586.</title>
        <authorList>
            <person name="Kapatral V."/>
            <person name="Ivanova N."/>
            <person name="Anderson I."/>
            <person name="Reznik G."/>
            <person name="Bhattacharyya A."/>
            <person name="Gardner W.L."/>
            <person name="Mikhailova N."/>
            <person name="Lapidus A."/>
            <person name="Larsen N."/>
            <person name="D'Souza M."/>
            <person name="Walunas T."/>
            <person name="Haselkorn R."/>
            <person name="Overbeek R."/>
            <person name="Kyrpides N."/>
        </authorList>
    </citation>
    <scope>NUCLEOTIDE SEQUENCE [LARGE SCALE GENOMIC DNA]</scope>
    <source>
        <strain evidence="11 12">ATCC 49256</strain>
    </source>
</reference>
<evidence type="ECO:0000256" key="1">
    <source>
        <dbReference type="ARBA" id="ARBA00004651"/>
    </source>
</evidence>
<evidence type="ECO:0000256" key="7">
    <source>
        <dbReference type="ARBA" id="ARBA00023136"/>
    </source>
</evidence>
<comment type="caution">
    <text evidence="11">The sequence shown here is derived from an EMBL/GenBank/DDBJ whole genome shotgun (WGS) entry which is preliminary data.</text>
</comment>
<sequence>MWLNHIVGGNILLTTAAIAGGACFGDNIGLISDTTIVSSGIQKVEVVRRIRHQGVWSALVLLSGIIVFTVVGFTMDLPSTVGDPAEAINSIPADVWTALAEKRESAVKLLEQVRSGVPLYMAIPLVIV</sequence>
<keyword evidence="4" id="KW-1003">Cell membrane</keyword>
<feature type="domain" description="Na+/H+ antiporter NhaC-like C-terminal" evidence="10">
    <location>
        <begin position="21"/>
        <end position="87"/>
    </location>
</feature>
<dbReference type="Pfam" id="PF03553">
    <property type="entry name" value="Na_H_antiporter"/>
    <property type="match status" value="1"/>
</dbReference>
<dbReference type="PANTHER" id="PTHR33451">
    <property type="entry name" value="MALATE-2H(+)/NA(+)-LACTATE ANTIPORTER"/>
    <property type="match status" value="1"/>
</dbReference>
<dbReference type="InterPro" id="IPR052180">
    <property type="entry name" value="NhaC_Na-H+_Antiporter"/>
</dbReference>
<dbReference type="AlphaFoldDB" id="Q7P2L7"/>
<protein>
    <submittedName>
        <fullName evidence="11">NA+/H+ ANTIPORTER NHAC</fullName>
    </submittedName>
</protein>
<comment type="subcellular location">
    <subcellularLocation>
        <location evidence="1">Cell membrane</location>
        <topology evidence="1">Multi-pass membrane protein</topology>
    </subcellularLocation>
</comment>
<name>Q7P2L7_FUSVC</name>
<evidence type="ECO:0000256" key="9">
    <source>
        <dbReference type="SAM" id="Phobius"/>
    </source>
</evidence>
<dbReference type="PANTHER" id="PTHR33451:SF5">
    <property type="entry name" value="NA+_H+ ANTIPORTER"/>
    <property type="match status" value="1"/>
</dbReference>
<accession>Q7P2L7</accession>
<evidence type="ECO:0000256" key="2">
    <source>
        <dbReference type="ARBA" id="ARBA00022448"/>
    </source>
</evidence>
<evidence type="ECO:0000256" key="8">
    <source>
        <dbReference type="ARBA" id="ARBA00038435"/>
    </source>
</evidence>
<proteinExistence type="inferred from homology"/>
<dbReference type="Proteomes" id="UP000006454">
    <property type="component" value="Unassembled WGS sequence"/>
</dbReference>
<keyword evidence="2" id="KW-0813">Transport</keyword>
<evidence type="ECO:0000256" key="4">
    <source>
        <dbReference type="ARBA" id="ARBA00022475"/>
    </source>
</evidence>
<evidence type="ECO:0000259" key="10">
    <source>
        <dbReference type="Pfam" id="PF03553"/>
    </source>
</evidence>
<keyword evidence="7 9" id="KW-0472">Membrane</keyword>
<evidence type="ECO:0000256" key="6">
    <source>
        <dbReference type="ARBA" id="ARBA00022989"/>
    </source>
</evidence>
<gene>
    <name evidence="11" type="ORF">FNV1034</name>
</gene>
<dbReference type="InterPro" id="IPR018461">
    <property type="entry name" value="Na/H_Antiport_NhaC-like_C"/>
</dbReference>
<evidence type="ECO:0000313" key="12">
    <source>
        <dbReference type="Proteomes" id="UP000006454"/>
    </source>
</evidence>
<organism evidence="11 12">
    <name type="scientific">Fusobacterium vincentii ATCC 49256</name>
    <dbReference type="NCBI Taxonomy" id="209882"/>
    <lineage>
        <taxon>Bacteria</taxon>
        <taxon>Fusobacteriati</taxon>
        <taxon>Fusobacteriota</taxon>
        <taxon>Fusobacteriia</taxon>
        <taxon>Fusobacteriales</taxon>
        <taxon>Fusobacteriaceae</taxon>
        <taxon>Fusobacterium</taxon>
    </lineage>
</organism>
<evidence type="ECO:0000256" key="3">
    <source>
        <dbReference type="ARBA" id="ARBA00022449"/>
    </source>
</evidence>
<keyword evidence="6 9" id="KW-1133">Transmembrane helix</keyword>
<keyword evidence="5 9" id="KW-0812">Transmembrane</keyword>
<feature type="transmembrane region" description="Helical" evidence="9">
    <location>
        <begin position="55"/>
        <end position="75"/>
    </location>
</feature>
<comment type="similarity">
    <text evidence="8">Belongs to the NhaC Na(+)/H(+) (TC 2.A.35) antiporter family.</text>
</comment>
<evidence type="ECO:0000313" key="11">
    <source>
        <dbReference type="EMBL" id="EAA23965.1"/>
    </source>
</evidence>
<evidence type="ECO:0000256" key="5">
    <source>
        <dbReference type="ARBA" id="ARBA00022692"/>
    </source>
</evidence>
<keyword evidence="3" id="KW-0050">Antiport</keyword>
<dbReference type="EMBL" id="AABF01000067">
    <property type="protein sequence ID" value="EAA23965.1"/>
    <property type="molecule type" value="Genomic_DNA"/>
</dbReference>